<dbReference type="EMBL" id="CDMZ01001337">
    <property type="protein sequence ID" value="CEM31065.1"/>
    <property type="molecule type" value="Genomic_DNA"/>
</dbReference>
<evidence type="ECO:0000313" key="2">
    <source>
        <dbReference type="EMBL" id="CEM31065.1"/>
    </source>
</evidence>
<sequence length="73" mass="7848">MCMAGRGDENSRAGLFESAKDAVGHTESPESPMDEFPLDMRKKTSADLDTLKGDGKLSGRETEVAPLYQNAVS</sequence>
<protein>
    <submittedName>
        <fullName evidence="2">Uncharacterized protein</fullName>
    </submittedName>
</protein>
<organism evidence="2">
    <name type="scientific">Chromera velia CCMP2878</name>
    <dbReference type="NCBI Taxonomy" id="1169474"/>
    <lineage>
        <taxon>Eukaryota</taxon>
        <taxon>Sar</taxon>
        <taxon>Alveolata</taxon>
        <taxon>Colpodellida</taxon>
        <taxon>Chromeraceae</taxon>
        <taxon>Chromera</taxon>
    </lineage>
</organism>
<feature type="region of interest" description="Disordered" evidence="1">
    <location>
        <begin position="1"/>
        <end position="73"/>
    </location>
</feature>
<feature type="compositionally biased region" description="Basic and acidic residues" evidence="1">
    <location>
        <begin position="18"/>
        <end position="28"/>
    </location>
</feature>
<feature type="compositionally biased region" description="Basic and acidic residues" evidence="1">
    <location>
        <begin position="1"/>
        <end position="11"/>
    </location>
</feature>
<name>A0A0G4GLS9_9ALVE</name>
<dbReference type="AlphaFoldDB" id="A0A0G4GLS9"/>
<accession>A0A0G4GLS9</accession>
<dbReference type="VEuPathDB" id="CryptoDB:Cvel_4880"/>
<evidence type="ECO:0000256" key="1">
    <source>
        <dbReference type="SAM" id="MobiDB-lite"/>
    </source>
</evidence>
<gene>
    <name evidence="2" type="ORF">Cvel_4880</name>
</gene>
<proteinExistence type="predicted"/>
<reference evidence="2" key="1">
    <citation type="submission" date="2014-11" db="EMBL/GenBank/DDBJ databases">
        <authorList>
            <person name="Otto D Thomas"/>
            <person name="Naeem Raeece"/>
        </authorList>
    </citation>
    <scope>NUCLEOTIDE SEQUENCE</scope>
</reference>
<feature type="compositionally biased region" description="Basic and acidic residues" evidence="1">
    <location>
        <begin position="38"/>
        <end position="63"/>
    </location>
</feature>